<dbReference type="PANTHER" id="PTHR48100">
    <property type="entry name" value="BROAD-SPECIFICITY PHOSPHATASE YOR283W-RELATED"/>
    <property type="match status" value="1"/>
</dbReference>
<comment type="caution">
    <text evidence="3">The sequence shown here is derived from an EMBL/GenBank/DDBJ whole genome shotgun (WGS) entry which is preliminary data.</text>
</comment>
<proteinExistence type="predicted"/>
<feature type="binding site" evidence="2">
    <location>
        <begin position="8"/>
        <end position="15"/>
    </location>
    <ligand>
        <name>substrate</name>
    </ligand>
</feature>
<feature type="active site" description="Tele-phosphohistidine intermediate" evidence="1">
    <location>
        <position position="9"/>
    </location>
</feature>
<dbReference type="AlphaFoldDB" id="A0A0P6XMM0"/>
<dbReference type="InterPro" id="IPR029033">
    <property type="entry name" value="His_PPase_superfam"/>
</dbReference>
<evidence type="ECO:0000256" key="1">
    <source>
        <dbReference type="PIRSR" id="PIRSR613078-1"/>
    </source>
</evidence>
<gene>
    <name evidence="3" type="ORF">ADN00_08595</name>
</gene>
<dbReference type="PIRSF" id="PIRSF000709">
    <property type="entry name" value="6PFK_2-Ptase"/>
    <property type="match status" value="1"/>
</dbReference>
<keyword evidence="4" id="KW-1185">Reference proteome</keyword>
<dbReference type="Pfam" id="PF00300">
    <property type="entry name" value="His_Phos_1"/>
    <property type="match status" value="1"/>
</dbReference>
<sequence>MTEIWLVRHAQTDWNMERRFQGQSDIPLNETGRQQARQLAGSLAAAGKAFQAVYSSPLSRAMQTASAVAERLNLPLQAEPRIREANLGEWEGMLAEEIPLRYPDLVEARRRDPFNVPPPGEQAENVASIAGRASQAMDAIARHHNGQPVLVVTHGLVIATLVCLNRQIAFEEVFQQIPHNAQPVVLHWKVAGNA</sequence>
<evidence type="ECO:0008006" key="5">
    <source>
        <dbReference type="Google" id="ProtNLM"/>
    </source>
</evidence>
<dbReference type="EMBL" id="LGCL01000022">
    <property type="protein sequence ID" value="KPL77647.1"/>
    <property type="molecule type" value="Genomic_DNA"/>
</dbReference>
<dbReference type="InterPro" id="IPR050275">
    <property type="entry name" value="PGM_Phosphatase"/>
</dbReference>
<dbReference type="OrthoDB" id="9781415at2"/>
<dbReference type="GO" id="GO:0005737">
    <property type="term" value="C:cytoplasm"/>
    <property type="evidence" value="ECO:0007669"/>
    <property type="project" value="TreeGrafter"/>
</dbReference>
<feature type="binding site" evidence="2">
    <location>
        <position position="60"/>
    </location>
    <ligand>
        <name>substrate</name>
    </ligand>
</feature>
<dbReference type="CDD" id="cd07067">
    <property type="entry name" value="HP_PGM_like"/>
    <property type="match status" value="1"/>
</dbReference>
<dbReference type="SUPFAM" id="SSF53254">
    <property type="entry name" value="Phosphoglycerate mutase-like"/>
    <property type="match status" value="1"/>
</dbReference>
<organism evidence="3 4">
    <name type="scientific">Ornatilinea apprima</name>
    <dbReference type="NCBI Taxonomy" id="1134406"/>
    <lineage>
        <taxon>Bacteria</taxon>
        <taxon>Bacillati</taxon>
        <taxon>Chloroflexota</taxon>
        <taxon>Anaerolineae</taxon>
        <taxon>Anaerolineales</taxon>
        <taxon>Anaerolineaceae</taxon>
        <taxon>Ornatilinea</taxon>
    </lineage>
</organism>
<evidence type="ECO:0000313" key="4">
    <source>
        <dbReference type="Proteomes" id="UP000050417"/>
    </source>
</evidence>
<dbReference type="STRING" id="1134406.ADN00_08595"/>
<evidence type="ECO:0000313" key="3">
    <source>
        <dbReference type="EMBL" id="KPL77647.1"/>
    </source>
</evidence>
<dbReference type="Gene3D" id="3.40.50.1240">
    <property type="entry name" value="Phosphoglycerate mutase-like"/>
    <property type="match status" value="1"/>
</dbReference>
<dbReference type="GO" id="GO:0016791">
    <property type="term" value="F:phosphatase activity"/>
    <property type="evidence" value="ECO:0007669"/>
    <property type="project" value="TreeGrafter"/>
</dbReference>
<name>A0A0P6XMM0_9CHLR</name>
<protein>
    <recommendedName>
        <fullName evidence="5">Phosphoglycerate mutase</fullName>
    </recommendedName>
</protein>
<reference evidence="3 4" key="1">
    <citation type="submission" date="2015-07" db="EMBL/GenBank/DDBJ databases">
        <title>Genome sequence of Ornatilinea apprima DSM 23815.</title>
        <authorList>
            <person name="Hemp J."/>
            <person name="Ward L.M."/>
            <person name="Pace L.A."/>
            <person name="Fischer W.W."/>
        </authorList>
    </citation>
    <scope>NUCLEOTIDE SEQUENCE [LARGE SCALE GENOMIC DNA]</scope>
    <source>
        <strain evidence="3 4">P3M-1</strain>
    </source>
</reference>
<dbReference type="PATRIC" id="fig|1134406.4.peg.1430"/>
<accession>A0A0P6XMM0</accession>
<dbReference type="PANTHER" id="PTHR48100:SF1">
    <property type="entry name" value="HISTIDINE PHOSPHATASE FAMILY PROTEIN-RELATED"/>
    <property type="match status" value="1"/>
</dbReference>
<dbReference type="SMART" id="SM00855">
    <property type="entry name" value="PGAM"/>
    <property type="match status" value="1"/>
</dbReference>
<dbReference type="RefSeq" id="WP_075062585.1">
    <property type="nucleotide sequence ID" value="NZ_LGCL01000022.1"/>
</dbReference>
<evidence type="ECO:0000256" key="2">
    <source>
        <dbReference type="PIRSR" id="PIRSR613078-2"/>
    </source>
</evidence>
<dbReference type="InterPro" id="IPR013078">
    <property type="entry name" value="His_Pase_superF_clade-1"/>
</dbReference>
<feature type="binding site" evidence="2">
    <location>
        <begin position="110"/>
        <end position="111"/>
    </location>
    <ligand>
        <name>substrate</name>
    </ligand>
</feature>
<dbReference type="Proteomes" id="UP000050417">
    <property type="component" value="Unassembled WGS sequence"/>
</dbReference>
<feature type="active site" description="Proton donor/acceptor" evidence="1">
    <location>
        <position position="84"/>
    </location>
</feature>